<feature type="compositionally biased region" description="Low complexity" evidence="1">
    <location>
        <begin position="882"/>
        <end position="892"/>
    </location>
</feature>
<protein>
    <recommendedName>
        <fullName evidence="4">Heterokaryon incompatibility domain-containing protein</fullName>
    </recommendedName>
</protein>
<name>A0AAW0R5L1_9PEZI</name>
<gene>
    <name evidence="2" type="ORF">PG999_004090</name>
</gene>
<organism evidence="2 3">
    <name type="scientific">Apiospora kogelbergensis</name>
    <dbReference type="NCBI Taxonomy" id="1337665"/>
    <lineage>
        <taxon>Eukaryota</taxon>
        <taxon>Fungi</taxon>
        <taxon>Dikarya</taxon>
        <taxon>Ascomycota</taxon>
        <taxon>Pezizomycotina</taxon>
        <taxon>Sordariomycetes</taxon>
        <taxon>Xylariomycetidae</taxon>
        <taxon>Amphisphaeriales</taxon>
        <taxon>Apiosporaceae</taxon>
        <taxon>Apiospora</taxon>
    </lineage>
</organism>
<proteinExistence type="predicted"/>
<dbReference type="PANTHER" id="PTHR39596">
    <property type="match status" value="1"/>
</dbReference>
<dbReference type="EMBL" id="JAQQWP010000003">
    <property type="protein sequence ID" value="KAK8124172.1"/>
    <property type="molecule type" value="Genomic_DNA"/>
</dbReference>
<dbReference type="PANTHER" id="PTHR39596:SF3">
    <property type="entry name" value="HETEROKARYON INCOMPATIBILITY DOMAIN-CONTAINING PROTEIN"/>
    <property type="match status" value="1"/>
</dbReference>
<sequence>MEHLEAYFGPKVNRPIPFLIEKEGNTCCLSSNGFRAKAPFGHGSQYLDFLNFPSEHGWKVHPDTYHLENVRNTECTYETDEFIQAWLFFCLLTVVVRTNEPLVHVCDLVKSKRLGPGGLKCFVTTTLLKSKIEKWHKWLKDNPPQAKFRLMQTELILEFARQVLRANLDKRNLNFRNPEILLSVMVLGETLSAVKKSILREMGERILGWESDDLNGWGYPPCVMESIPDSCGYTKKALVRQIGPNATLLLAAKEHCVWHDGTAHGCSDNECKYVKVSARLPTTGSPAGATTHSANPAHYNYVPRCVCKRKHRPCDLVGPDMHVVHEVLRKGKDSFPVFEVEKKGAEVSVAVKDWVQYRRGNAFATVSHVWSQGLGNPKSNKIHKCQLLFIKNMLVGITKAMATYKPMSPACNSFWLDTFAIPVADDAEIAPPDLQELRHQSIRHIYDVFDSSSHSLVIDDDLCTVENNDFVSYDLTAAIKLLTSTWMRRLWTLQEAFLSKEMCFPEQIRDDKIPTDYPGRGFDQLIRTLETGQNPDEPDILEIALAEVLKRHLFENLMGHGREARVSTGNPADGKGSRLISSAWRSARWRDTSHREDETIILSTLLNLDFRETSLDGPVRGGDPQEAEDQRIKMMKDFLRLLSKHYAGSIPAGIIFLCSERLMLPGFGWAPATWASGHNEDYPYPLSRMEHPTELIPEGLLVRYPGIILHCEKLETVMTPRIGEGFHFPVDRELNEWYRVELINENILPTISQINGSRKRRKFNYMLAVIISRPRPKERLSEIGLLVEIYHSSWRRHERQDRQENINYSRILSRIHIRRVSPVSWREPQSQVIGELTRDDQLWCVDGFVSSERRFEKIKNKRRDNGGKAKNLSSPKQGLIDTAASAPGTPPAASLIPRHVEDAGIGSQSLLEIVTDKATAGFSRIFYPNNPPSDLALRRS</sequence>
<evidence type="ECO:0000256" key="1">
    <source>
        <dbReference type="SAM" id="MobiDB-lite"/>
    </source>
</evidence>
<evidence type="ECO:0000313" key="2">
    <source>
        <dbReference type="EMBL" id="KAK8124172.1"/>
    </source>
</evidence>
<dbReference type="AlphaFoldDB" id="A0AAW0R5L1"/>
<feature type="region of interest" description="Disordered" evidence="1">
    <location>
        <begin position="860"/>
        <end position="892"/>
    </location>
</feature>
<evidence type="ECO:0008006" key="4">
    <source>
        <dbReference type="Google" id="ProtNLM"/>
    </source>
</evidence>
<dbReference type="Proteomes" id="UP001392437">
    <property type="component" value="Unassembled WGS sequence"/>
</dbReference>
<evidence type="ECO:0000313" key="3">
    <source>
        <dbReference type="Proteomes" id="UP001392437"/>
    </source>
</evidence>
<accession>A0AAW0R5L1</accession>
<keyword evidence="3" id="KW-1185">Reference proteome</keyword>
<comment type="caution">
    <text evidence="2">The sequence shown here is derived from an EMBL/GenBank/DDBJ whole genome shotgun (WGS) entry which is preliminary data.</text>
</comment>
<reference evidence="2 3" key="1">
    <citation type="submission" date="2023-01" db="EMBL/GenBank/DDBJ databases">
        <title>Analysis of 21 Apiospora genomes using comparative genomics revels a genus with tremendous synthesis potential of carbohydrate active enzymes and secondary metabolites.</title>
        <authorList>
            <person name="Sorensen T."/>
        </authorList>
    </citation>
    <scope>NUCLEOTIDE SEQUENCE [LARGE SCALE GENOMIC DNA]</scope>
    <source>
        <strain evidence="2 3">CBS 117206</strain>
    </source>
</reference>